<dbReference type="Pfam" id="PF03653">
    <property type="entry name" value="UPF0093"/>
    <property type="match status" value="1"/>
</dbReference>
<keyword evidence="9 14" id="KW-1133">Transmembrane helix</keyword>
<dbReference type="OrthoDB" id="9800824at2"/>
<evidence type="ECO:0000313" key="16">
    <source>
        <dbReference type="EMBL" id="AMW34461.1"/>
    </source>
</evidence>
<dbReference type="PIRSF" id="PIRSF004638">
    <property type="entry name" value="UCP004638"/>
    <property type="match status" value="1"/>
</dbReference>
<dbReference type="GeneID" id="53316280"/>
<keyword evidence="12 14" id="KW-0472">Membrane</keyword>
<keyword evidence="7 14" id="KW-0812">Transmembrane</keyword>
<evidence type="ECO:0000256" key="5">
    <source>
        <dbReference type="ARBA" id="ARBA00022475"/>
    </source>
</evidence>
<feature type="binding site" description="axial binding residue" evidence="14">
    <location>
        <position position="19"/>
    </location>
    <ligand>
        <name>heme</name>
        <dbReference type="ChEBI" id="CHEBI:30413"/>
    </ligand>
    <ligandPart>
        <name>Fe</name>
        <dbReference type="ChEBI" id="CHEBI:18248"/>
    </ligandPart>
</feature>
<dbReference type="PANTHER" id="PTHR40255">
    <property type="entry name" value="UPF0093 MEMBRANE PROTEIN SLR1790"/>
    <property type="match status" value="1"/>
</dbReference>
<dbReference type="GO" id="GO:0046872">
    <property type="term" value="F:metal ion binding"/>
    <property type="evidence" value="ECO:0007669"/>
    <property type="project" value="UniProtKB-UniRule"/>
</dbReference>
<keyword evidence="11 14" id="KW-0408">Iron</keyword>
<dbReference type="STRING" id="1549855.AY555_03840"/>
<keyword evidence="8 14" id="KW-0479">Metal-binding</keyword>
<dbReference type="GO" id="GO:0005886">
    <property type="term" value="C:plasma membrane"/>
    <property type="evidence" value="ECO:0007669"/>
    <property type="project" value="UniProtKB-SubCell"/>
</dbReference>
<accession>A0A143DCJ2</accession>
<comment type="subcellular location">
    <subcellularLocation>
        <location evidence="1 14">Cell membrane</location>
        <topology evidence="1 14">Multi-pass membrane protein</topology>
    </subcellularLocation>
</comment>
<dbReference type="RefSeq" id="WP_066133691.1">
    <property type="nucleotide sequence ID" value="NZ_CP014525.1"/>
</dbReference>
<dbReference type="HAMAP" id="MF_02239">
    <property type="entry name" value="HemJ"/>
    <property type="match status" value="1"/>
</dbReference>
<feature type="transmembrane region" description="Helical" evidence="14">
    <location>
        <begin position="64"/>
        <end position="85"/>
    </location>
</feature>
<dbReference type="UniPathway" id="UPA00251">
    <property type="reaction ID" value="UER00324"/>
</dbReference>
<evidence type="ECO:0000256" key="3">
    <source>
        <dbReference type="ARBA" id="ARBA00006501"/>
    </source>
</evidence>
<sequence length="150" mass="17092">MFALMPVGSDPYLWIKALHVTAVITWMAGLFYLPRLYVYHAAEGAMNSAISETFKVMERRLLRAIMNPSMVIVFSTGLLLAPDWLKGQGWLHAKIVLALGMAVCHAFYARWRRDFEAGQNTRSHRFYRIANEVPTLLLLGIIILVIIKPF</sequence>
<dbReference type="AlphaFoldDB" id="A0A143DCJ2"/>
<evidence type="ECO:0000313" key="17">
    <source>
        <dbReference type="Proteomes" id="UP000076066"/>
    </source>
</evidence>
<dbReference type="InterPro" id="IPR005265">
    <property type="entry name" value="HemJ-like"/>
</dbReference>
<comment type="similarity">
    <text evidence="3 14 15">Belongs to the HemJ family.</text>
</comment>
<feature type="transmembrane region" description="Helical" evidence="14">
    <location>
        <begin position="129"/>
        <end position="147"/>
    </location>
</feature>
<organism evidence="16 17">
    <name type="scientific">Haematospirillum jordaniae</name>
    <dbReference type="NCBI Taxonomy" id="1549855"/>
    <lineage>
        <taxon>Bacteria</taxon>
        <taxon>Pseudomonadati</taxon>
        <taxon>Pseudomonadota</taxon>
        <taxon>Alphaproteobacteria</taxon>
        <taxon>Rhodospirillales</taxon>
        <taxon>Novispirillaceae</taxon>
        <taxon>Haematospirillum</taxon>
    </lineage>
</organism>
<evidence type="ECO:0000256" key="10">
    <source>
        <dbReference type="ARBA" id="ARBA00023002"/>
    </source>
</evidence>
<comment type="cofactor">
    <cofactor evidence="14 15">
        <name>heme b</name>
        <dbReference type="ChEBI" id="CHEBI:60344"/>
    </cofactor>
    <text evidence="14 15">Binds 1 heme b (iron(II)-protoporphyrin IX) group per subunit.</text>
</comment>
<dbReference type="GO" id="GO:0006782">
    <property type="term" value="P:protoporphyrinogen IX biosynthetic process"/>
    <property type="evidence" value="ECO:0007669"/>
    <property type="project" value="UniProtKB-UniRule"/>
</dbReference>
<gene>
    <name evidence="16" type="ORF">AY555_03840</name>
</gene>
<protein>
    <recommendedName>
        <fullName evidence="4 14">Protoporphyrinogen IX oxidase</fullName>
        <shortName evidence="14">PPO</shortName>
        <ecNumber evidence="14 15">1.3.99.-</ecNumber>
    </recommendedName>
</protein>
<keyword evidence="5 14" id="KW-1003">Cell membrane</keyword>
<evidence type="ECO:0000256" key="14">
    <source>
        <dbReference type="HAMAP-Rule" id="MF_02239"/>
    </source>
</evidence>
<dbReference type="KEGG" id="hjo:AY555_03840"/>
<comment type="pathway">
    <text evidence="2 14 15">Porphyrin-containing compound metabolism; protoporphyrin-IX biosynthesis; protoporphyrin-IX from protoporphyrinogen-IX: step 1/1.</text>
</comment>
<evidence type="ECO:0000256" key="2">
    <source>
        <dbReference type="ARBA" id="ARBA00005073"/>
    </source>
</evidence>
<evidence type="ECO:0000256" key="1">
    <source>
        <dbReference type="ARBA" id="ARBA00004651"/>
    </source>
</evidence>
<evidence type="ECO:0000256" key="11">
    <source>
        <dbReference type="ARBA" id="ARBA00023004"/>
    </source>
</evidence>
<dbReference type="Proteomes" id="UP000076066">
    <property type="component" value="Chromosome"/>
</dbReference>
<proteinExistence type="inferred from homology"/>
<dbReference type="PANTHER" id="PTHR40255:SF1">
    <property type="entry name" value="PROTOPORPHYRINOGEN IX OXIDASE"/>
    <property type="match status" value="1"/>
</dbReference>
<keyword evidence="17" id="KW-1185">Reference proteome</keyword>
<evidence type="ECO:0000256" key="4">
    <source>
        <dbReference type="ARBA" id="ARBA00017504"/>
    </source>
</evidence>
<feature type="transmembrane region" description="Helical" evidence="14">
    <location>
        <begin position="12"/>
        <end position="33"/>
    </location>
</feature>
<keyword evidence="10 14" id="KW-0560">Oxidoreductase</keyword>
<comment type="function">
    <text evidence="14 15">Catalyzes the oxidation of protoporphyrinogen IX to protoporphyrin IX.</text>
</comment>
<dbReference type="GO" id="GO:0070818">
    <property type="term" value="F:protoporphyrinogen oxidase activity"/>
    <property type="evidence" value="ECO:0007669"/>
    <property type="project" value="UniProtKB-UniRule"/>
</dbReference>
<comment type="catalytic activity">
    <reaction evidence="13 14 15">
        <text>protoporphyrinogen IX + 3 A = protoporphyrin IX + 3 AH2</text>
        <dbReference type="Rhea" id="RHEA:62000"/>
        <dbReference type="ChEBI" id="CHEBI:13193"/>
        <dbReference type="ChEBI" id="CHEBI:17499"/>
        <dbReference type="ChEBI" id="CHEBI:57306"/>
        <dbReference type="ChEBI" id="CHEBI:57307"/>
    </reaction>
</comment>
<evidence type="ECO:0000256" key="7">
    <source>
        <dbReference type="ARBA" id="ARBA00022692"/>
    </source>
</evidence>
<reference evidence="16 17" key="1">
    <citation type="submission" date="2016-02" db="EMBL/GenBank/DDBJ databases">
        <title>Complete Genome of H5569, the type strain of the newly described species Haematospirillium jordaniae.</title>
        <authorList>
            <person name="Nicholson A.C."/>
            <person name="Humrighouse B.W."/>
            <person name="Loparov V."/>
            <person name="McQuiston J.R."/>
        </authorList>
    </citation>
    <scope>NUCLEOTIDE SEQUENCE [LARGE SCALE GENOMIC DNA]</scope>
    <source>
        <strain evidence="16 17">H5569</strain>
    </source>
</reference>
<feature type="binding site" description="axial binding residue" evidence="14">
    <location>
        <position position="94"/>
    </location>
    <ligand>
        <name>heme</name>
        <dbReference type="ChEBI" id="CHEBI:30413"/>
    </ligand>
    <ligandPart>
        <name>Fe</name>
        <dbReference type="ChEBI" id="CHEBI:18248"/>
    </ligandPart>
</feature>
<dbReference type="EMBL" id="CP014525">
    <property type="protein sequence ID" value="AMW34461.1"/>
    <property type="molecule type" value="Genomic_DNA"/>
</dbReference>
<feature type="transmembrane region" description="Helical" evidence="14">
    <location>
        <begin position="91"/>
        <end position="108"/>
    </location>
</feature>
<evidence type="ECO:0000256" key="9">
    <source>
        <dbReference type="ARBA" id="ARBA00022989"/>
    </source>
</evidence>
<evidence type="ECO:0000256" key="6">
    <source>
        <dbReference type="ARBA" id="ARBA00022617"/>
    </source>
</evidence>
<evidence type="ECO:0000256" key="15">
    <source>
        <dbReference type="PIRNR" id="PIRNR004638"/>
    </source>
</evidence>
<dbReference type="EC" id="1.3.99.-" evidence="14 15"/>
<comment type="subunit">
    <text evidence="14">Homodimer.</text>
</comment>
<keyword evidence="6 14" id="KW-0349">Heme</keyword>
<name>A0A143DCJ2_9PROT</name>
<evidence type="ECO:0000256" key="12">
    <source>
        <dbReference type="ARBA" id="ARBA00023136"/>
    </source>
</evidence>
<evidence type="ECO:0000256" key="8">
    <source>
        <dbReference type="ARBA" id="ARBA00022723"/>
    </source>
</evidence>
<evidence type="ECO:0000256" key="13">
    <source>
        <dbReference type="ARBA" id="ARBA00048390"/>
    </source>
</evidence>
<dbReference type="NCBIfam" id="TIGR00701">
    <property type="entry name" value="protoporphyrinogen oxidase HemJ"/>
    <property type="match status" value="1"/>
</dbReference>